<organism evidence="1 2">
    <name type="scientific">Vararia minispora EC-137</name>
    <dbReference type="NCBI Taxonomy" id="1314806"/>
    <lineage>
        <taxon>Eukaryota</taxon>
        <taxon>Fungi</taxon>
        <taxon>Dikarya</taxon>
        <taxon>Basidiomycota</taxon>
        <taxon>Agaricomycotina</taxon>
        <taxon>Agaricomycetes</taxon>
        <taxon>Russulales</taxon>
        <taxon>Lachnocladiaceae</taxon>
        <taxon>Vararia</taxon>
    </lineage>
</organism>
<keyword evidence="2" id="KW-1185">Reference proteome</keyword>
<evidence type="ECO:0000313" key="2">
    <source>
        <dbReference type="Proteomes" id="UP000814128"/>
    </source>
</evidence>
<evidence type="ECO:0000313" key="1">
    <source>
        <dbReference type="EMBL" id="KAI0028154.1"/>
    </source>
</evidence>
<sequence length="526" mass="56739">MLSTTLWASFFFALTARAGKQPVIDTGYAKYLGNLTFPDSVAYLGIPYAEPPLGDLRFRATVSLNTTRIRESSGGEVVDATEYPNFCIQGSIGAGDAGGAGGEDCLKVNIYAPLKATKNSKLPVLVYFHGGGYVYGNPANWPFNRWVHQDQNVVIVSVYYRLDAFGFLAIPEFADGKIGDLNVGFLDQIQSLKWVKTNIASFGGDPGRVTINGESAGGGSVQLHLVANEGEELFQAAIAQSVYRTYVGTPQERIPLFKFFASAAGCADDDDDVARQMTCLRNASVSALARAQDAAVGPYHLFVPVLDGKVVTENPTRAILKGNFRKVPLVVGATSNETLSDSSQLGPPLKAFFPALANTTIASYEKVYPLSEFGGNETLRNTVAHGDSELRCAGLATYTYRFNQANPTSGSAVVGHAAENWWMFLGTNTGFNGTTTFTPMTPSQMAFAEELIAYWLSFVRSHNPSTFKLERSPSWPQFTSNDRARIVLAQAPGNSTTASGSSVETISITETKQCEFVASIAREQED</sequence>
<protein>
    <submittedName>
        <fullName evidence="1">Alpha beta-hydrolase</fullName>
    </submittedName>
</protein>
<gene>
    <name evidence="1" type="ORF">K488DRAFT_80808</name>
</gene>
<dbReference type="EMBL" id="MU273786">
    <property type="protein sequence ID" value="KAI0028154.1"/>
    <property type="molecule type" value="Genomic_DNA"/>
</dbReference>
<reference evidence="1" key="1">
    <citation type="submission" date="2021-02" db="EMBL/GenBank/DDBJ databases">
        <authorList>
            <consortium name="DOE Joint Genome Institute"/>
            <person name="Ahrendt S."/>
            <person name="Looney B.P."/>
            <person name="Miyauchi S."/>
            <person name="Morin E."/>
            <person name="Drula E."/>
            <person name="Courty P.E."/>
            <person name="Chicoki N."/>
            <person name="Fauchery L."/>
            <person name="Kohler A."/>
            <person name="Kuo A."/>
            <person name="Labutti K."/>
            <person name="Pangilinan J."/>
            <person name="Lipzen A."/>
            <person name="Riley R."/>
            <person name="Andreopoulos W."/>
            <person name="He G."/>
            <person name="Johnson J."/>
            <person name="Barry K.W."/>
            <person name="Grigoriev I.V."/>
            <person name="Nagy L."/>
            <person name="Hibbett D."/>
            <person name="Henrissat B."/>
            <person name="Matheny P.B."/>
            <person name="Labbe J."/>
            <person name="Martin F."/>
        </authorList>
    </citation>
    <scope>NUCLEOTIDE SEQUENCE</scope>
    <source>
        <strain evidence="1">EC-137</strain>
    </source>
</reference>
<dbReference type="Proteomes" id="UP000814128">
    <property type="component" value="Unassembled WGS sequence"/>
</dbReference>
<proteinExistence type="predicted"/>
<comment type="caution">
    <text evidence="1">The sequence shown here is derived from an EMBL/GenBank/DDBJ whole genome shotgun (WGS) entry which is preliminary data.</text>
</comment>
<accession>A0ACB8Q8X0</accession>
<reference evidence="1" key="2">
    <citation type="journal article" date="2022" name="New Phytol.">
        <title>Evolutionary transition to the ectomycorrhizal habit in the genomes of a hyperdiverse lineage of mushroom-forming fungi.</title>
        <authorList>
            <person name="Looney B."/>
            <person name="Miyauchi S."/>
            <person name="Morin E."/>
            <person name="Drula E."/>
            <person name="Courty P.E."/>
            <person name="Kohler A."/>
            <person name="Kuo A."/>
            <person name="LaButti K."/>
            <person name="Pangilinan J."/>
            <person name="Lipzen A."/>
            <person name="Riley R."/>
            <person name="Andreopoulos W."/>
            <person name="He G."/>
            <person name="Johnson J."/>
            <person name="Nolan M."/>
            <person name="Tritt A."/>
            <person name="Barry K.W."/>
            <person name="Grigoriev I.V."/>
            <person name="Nagy L.G."/>
            <person name="Hibbett D."/>
            <person name="Henrissat B."/>
            <person name="Matheny P.B."/>
            <person name="Labbe J."/>
            <person name="Martin F.M."/>
        </authorList>
    </citation>
    <scope>NUCLEOTIDE SEQUENCE</scope>
    <source>
        <strain evidence="1">EC-137</strain>
    </source>
</reference>
<name>A0ACB8Q8X0_9AGAM</name>